<name>A0A8H5LR42_9AGAR</name>
<keyword evidence="2" id="KW-1185">Reference proteome</keyword>
<evidence type="ECO:0000313" key="1">
    <source>
        <dbReference type="EMBL" id="KAF5366384.1"/>
    </source>
</evidence>
<sequence length="943" mass="107127">MPRLSLNDLLNPIPPHEQQIPFPNHPIQLQAPSVFQNEQQHVPQVTDTRATHPDNVKLTKKTTLARVYHYAQGTVLEDPETGHSTKSAVGHLFAMSLEDLDWKSPWNDFVYSRGEPKGIHTDDVTVPLLVSSATNVPVPCKLWHSTCQGIKICPQFDLYERTAPHSSATREQLQDRLREDRQLYLNAASPSRDVFERTSAYISSLVRNGCMSEAVEETFLGEVEAAARAKEMDHQKSLQRGYQRPPGKCEGRLGFSYAFDGRAVIKCEHYSALSNRDHFFDASISDGSYNLDYLEAVLCEDEDEIERIETEASAQGYGPRIECCTVTNFSSQRVYCPHAHRTADGGLLQQPKLQLVQCKSKFRQYVPLEEYRAECPFILIVCSGVHEHPIPLPLKTPTRVKSELYTLLGKLDVDLADMTPRRFLRHPVVKAYLVDRFPLLNSPTVSDLHISLANRSHLKVYIDAVKTQCFPEGTGWKGLAYLKQQQDSLLAPEEHYVRTMLTLPLDHFDGNTEDSFDDSDNDDFKGPVDPELGNVVRIAICMTREGSQRLASTQYLQSDIAFKRVIGYYEFELGALDRASNTYITFCRVYTTRKSAAVHSRILREIDDVLTTDVGRGLYFRHIHGTRSDDYGDGQFVLHWVVDEDRGQAKGIGLRLREIAQQFPNKHDLEEPHRLLTDLDPYDHLRRFLTLCTVHFSRNIRSSSVSEEVRNLMRSLLCIEHSDWDGTLNAICTLGGKTGIDWVNNKQSSCFAFPGLCWQKSLIPYDVWIARTMSTNPNEGGHHDVNREGVRNSLVGGTKKAMHFDHLKQQSLKINENLGIQESYSSKHLSRNMVKNIKRKNNFRIKKLAIADRRIETHNQKMLAASTRLLDAQNKTKDKRRQLQSTDPTSLAYVMARTGWEKAVSAEEKIQNAYEKIARDGQTLFRTGTGKVPISLPLSMSRN</sequence>
<dbReference type="Proteomes" id="UP000559256">
    <property type="component" value="Unassembled WGS sequence"/>
</dbReference>
<proteinExistence type="predicted"/>
<organism evidence="1 2">
    <name type="scientific">Tetrapyrgos nigripes</name>
    <dbReference type="NCBI Taxonomy" id="182062"/>
    <lineage>
        <taxon>Eukaryota</taxon>
        <taxon>Fungi</taxon>
        <taxon>Dikarya</taxon>
        <taxon>Basidiomycota</taxon>
        <taxon>Agaricomycotina</taxon>
        <taxon>Agaricomycetes</taxon>
        <taxon>Agaricomycetidae</taxon>
        <taxon>Agaricales</taxon>
        <taxon>Marasmiineae</taxon>
        <taxon>Marasmiaceae</taxon>
        <taxon>Tetrapyrgos</taxon>
    </lineage>
</organism>
<accession>A0A8H5LR42</accession>
<reference evidence="1 2" key="1">
    <citation type="journal article" date="2020" name="ISME J.">
        <title>Uncovering the hidden diversity of litter-decomposition mechanisms in mushroom-forming fungi.</title>
        <authorList>
            <person name="Floudas D."/>
            <person name="Bentzer J."/>
            <person name="Ahren D."/>
            <person name="Johansson T."/>
            <person name="Persson P."/>
            <person name="Tunlid A."/>
        </authorList>
    </citation>
    <scope>NUCLEOTIDE SEQUENCE [LARGE SCALE GENOMIC DNA]</scope>
    <source>
        <strain evidence="1 2">CBS 291.85</strain>
    </source>
</reference>
<dbReference type="EMBL" id="JAACJM010000023">
    <property type="protein sequence ID" value="KAF5366384.1"/>
    <property type="molecule type" value="Genomic_DNA"/>
</dbReference>
<dbReference type="AlphaFoldDB" id="A0A8H5LR42"/>
<comment type="caution">
    <text evidence="1">The sequence shown here is derived from an EMBL/GenBank/DDBJ whole genome shotgun (WGS) entry which is preliminary data.</text>
</comment>
<dbReference type="OrthoDB" id="3268409at2759"/>
<protein>
    <submittedName>
        <fullName evidence="1">Uncharacterized protein</fullName>
    </submittedName>
</protein>
<evidence type="ECO:0000313" key="2">
    <source>
        <dbReference type="Proteomes" id="UP000559256"/>
    </source>
</evidence>
<gene>
    <name evidence="1" type="ORF">D9758_009754</name>
</gene>